<dbReference type="PROSITE" id="PS50991">
    <property type="entry name" value="PYR_CT"/>
    <property type="match status" value="1"/>
</dbReference>
<evidence type="ECO:0000259" key="2">
    <source>
        <dbReference type="PROSITE" id="PS50991"/>
    </source>
</evidence>
<dbReference type="RefSeq" id="WP_118149338.1">
    <property type="nucleotide sequence ID" value="NZ_QWEY01000001.1"/>
</dbReference>
<dbReference type="SUPFAM" id="SSF51569">
    <property type="entry name" value="Aldolase"/>
    <property type="match status" value="1"/>
</dbReference>
<dbReference type="AlphaFoldDB" id="A0A411Z674"/>
<protein>
    <recommendedName>
        <fullName evidence="2">Pyruvate carboxyltransferase domain-containing protein</fullName>
    </recommendedName>
</protein>
<keyword evidence="1" id="KW-0464">Manganese</keyword>
<dbReference type="Pfam" id="PF00682">
    <property type="entry name" value="HMGL-like"/>
    <property type="match status" value="1"/>
</dbReference>
<accession>A0A411Z674</accession>
<feature type="domain" description="Pyruvate carboxyltransferase" evidence="2">
    <location>
        <begin position="9"/>
        <end position="268"/>
    </location>
</feature>
<evidence type="ECO:0000256" key="1">
    <source>
        <dbReference type="ARBA" id="ARBA00023211"/>
    </source>
</evidence>
<dbReference type="InterPro" id="IPR000891">
    <property type="entry name" value="PYR_CT"/>
</dbReference>
<sequence length="542" mass="58716">MHDITSAAPKLLDCTLRDGGYYNDWDFSLREAQDYIDNLVRGGVDIIEIGFRFTPKSKFLGPFAYTREDVLQQLELPEGVQYGVMINASDYLSDRWLQDMEAAFVPAAESRVGLVRIAAHIGQIPACDKLVAWLKAAGYDVGLNVMQISQADDAQITALIEDVEARFVPFEALYFADSLGNLKVDDVTRIVTLFRASSPKPIGFHGHDNIGLGVANSMAALRAGATWVDATVTGMGRGAGNTQTEYLSVEMAQMGLKSFNLLDIQRAATGWLAKLKERCRWGTNIFYYEAGLRSLHPSYVQQMLASNRYEPVDILVMIAALSGGEAPTSYSAANVDRALAAMMNAPEGRDSVEGLWSGRSVMIVAGGPQAVRHWNAVMALARKRNAFVLAVNHLEDHDPASFDGVVCIHPARMMALIGDKSWNALPLYSTLGMLPDSLDSKMQGRSAVTDYGVCVQADAAFSARPKGCTIPAPEALAYAWALAEAAGASELLLAGFDGYNGMSESYRKTNALIASLKSQSSLPVSSVTATHYTLAHTPLYSE</sequence>
<dbReference type="GO" id="GO:0003852">
    <property type="term" value="F:2-isopropylmalate synthase activity"/>
    <property type="evidence" value="ECO:0007669"/>
    <property type="project" value="TreeGrafter"/>
</dbReference>
<dbReference type="Gene3D" id="3.20.20.70">
    <property type="entry name" value="Aldolase class I"/>
    <property type="match status" value="1"/>
</dbReference>
<dbReference type="EMBL" id="QWEY01000001">
    <property type="protein sequence ID" value="RGP38590.1"/>
    <property type="molecule type" value="Genomic_DNA"/>
</dbReference>
<dbReference type="PANTHER" id="PTHR10277">
    <property type="entry name" value="HOMOCITRATE SYNTHASE-RELATED"/>
    <property type="match status" value="1"/>
</dbReference>
<gene>
    <name evidence="3" type="ORF">D1012_00175</name>
</gene>
<dbReference type="GO" id="GO:0009098">
    <property type="term" value="P:L-leucine biosynthetic process"/>
    <property type="evidence" value="ECO:0007669"/>
    <property type="project" value="TreeGrafter"/>
</dbReference>
<name>A0A411Z674_9RHOB</name>
<dbReference type="PANTHER" id="PTHR10277:SF9">
    <property type="entry name" value="2-ISOPROPYLMALATE SYNTHASE 1, CHLOROPLASTIC-RELATED"/>
    <property type="match status" value="1"/>
</dbReference>
<keyword evidence="4" id="KW-1185">Reference proteome</keyword>
<organism evidence="3 4">
    <name type="scientific">Pseudotabrizicola alkalilacus</name>
    <dbReference type="NCBI Taxonomy" id="2305252"/>
    <lineage>
        <taxon>Bacteria</taxon>
        <taxon>Pseudomonadati</taxon>
        <taxon>Pseudomonadota</taxon>
        <taxon>Alphaproteobacteria</taxon>
        <taxon>Rhodobacterales</taxon>
        <taxon>Paracoccaceae</taxon>
        <taxon>Pseudotabrizicola</taxon>
    </lineage>
</organism>
<dbReference type="OrthoDB" id="9803573at2"/>
<comment type="caution">
    <text evidence="3">The sequence shown here is derived from an EMBL/GenBank/DDBJ whole genome shotgun (WGS) entry which is preliminary data.</text>
</comment>
<dbReference type="InterPro" id="IPR013785">
    <property type="entry name" value="Aldolase_TIM"/>
</dbReference>
<dbReference type="Proteomes" id="UP000284547">
    <property type="component" value="Unassembled WGS sequence"/>
</dbReference>
<proteinExistence type="predicted"/>
<evidence type="ECO:0000313" key="4">
    <source>
        <dbReference type="Proteomes" id="UP000284547"/>
    </source>
</evidence>
<dbReference type="InterPro" id="IPR050073">
    <property type="entry name" value="2-IPM_HCS-like"/>
</dbReference>
<dbReference type="CDD" id="cd07944">
    <property type="entry name" value="DRE_TIM_HOA_like"/>
    <property type="match status" value="1"/>
</dbReference>
<evidence type="ECO:0000313" key="3">
    <source>
        <dbReference type="EMBL" id="RGP38590.1"/>
    </source>
</evidence>
<reference evidence="3 4" key="1">
    <citation type="submission" date="2018-08" db="EMBL/GenBank/DDBJ databases">
        <title>Flavobacterium tibetense sp. nov., isolated from a wetland YonghuCo on Tibetan Plateau.</title>
        <authorList>
            <person name="Phurbu D."/>
            <person name="Lu H."/>
            <person name="Xing P."/>
        </authorList>
    </citation>
    <scope>NUCLEOTIDE SEQUENCE [LARGE SCALE GENOMIC DNA]</scope>
    <source>
        <strain evidence="3 4">DJC</strain>
    </source>
</reference>